<protein>
    <submittedName>
        <fullName evidence="1">DUF5694 domain-containing protein</fullName>
    </submittedName>
</protein>
<proteinExistence type="predicted"/>
<accession>A0ABV8UV33</accession>
<sequence length="220" mass="25612">MAEESGLDTERRQTEIKELVAKLAQFRPTKIALEMVPEDGEVCQEKYSRYQQGTYELEMNEYYQLGFRLADQLEHAQLYPVDWMGVADRGYGEVESWAREHQPELLEDMLKNLSFPALKPEKDLLSYYQELNDPVFLQQVDTFYLNVARIGTISNNVGIDWLSWWYKRNLIQFANLTRLADSPDERILFIVGASHVRIVENFLRESGCVEVVGALDYLKS</sequence>
<evidence type="ECO:0000313" key="2">
    <source>
        <dbReference type="Proteomes" id="UP001595733"/>
    </source>
</evidence>
<dbReference type="Proteomes" id="UP001595733">
    <property type="component" value="Unassembled WGS sequence"/>
</dbReference>
<dbReference type="InterPro" id="IPR043749">
    <property type="entry name" value="DUF5694"/>
</dbReference>
<dbReference type="Pfam" id="PF18950">
    <property type="entry name" value="DUF5694"/>
    <property type="match status" value="1"/>
</dbReference>
<organism evidence="1 2">
    <name type="scientific">Chryseomicrobium palamuruense</name>
    <dbReference type="NCBI Taxonomy" id="682973"/>
    <lineage>
        <taxon>Bacteria</taxon>
        <taxon>Bacillati</taxon>
        <taxon>Bacillota</taxon>
        <taxon>Bacilli</taxon>
        <taxon>Bacillales</taxon>
        <taxon>Caryophanaceae</taxon>
        <taxon>Chryseomicrobium</taxon>
    </lineage>
</organism>
<keyword evidence="2" id="KW-1185">Reference proteome</keyword>
<dbReference type="EMBL" id="JBHSEF010000018">
    <property type="protein sequence ID" value="MFC4354795.1"/>
    <property type="molecule type" value="Genomic_DNA"/>
</dbReference>
<dbReference type="RefSeq" id="WP_378141074.1">
    <property type="nucleotide sequence ID" value="NZ_JBHSEF010000018.1"/>
</dbReference>
<comment type="caution">
    <text evidence="1">The sequence shown here is derived from an EMBL/GenBank/DDBJ whole genome shotgun (WGS) entry which is preliminary data.</text>
</comment>
<gene>
    <name evidence="1" type="ORF">ACFO0S_06945</name>
</gene>
<evidence type="ECO:0000313" key="1">
    <source>
        <dbReference type="EMBL" id="MFC4354795.1"/>
    </source>
</evidence>
<name>A0ABV8UV33_9BACL</name>
<reference evidence="2" key="1">
    <citation type="journal article" date="2019" name="Int. J. Syst. Evol. Microbiol.">
        <title>The Global Catalogue of Microorganisms (GCM) 10K type strain sequencing project: providing services to taxonomists for standard genome sequencing and annotation.</title>
        <authorList>
            <consortium name="The Broad Institute Genomics Platform"/>
            <consortium name="The Broad Institute Genome Sequencing Center for Infectious Disease"/>
            <person name="Wu L."/>
            <person name="Ma J."/>
        </authorList>
    </citation>
    <scope>NUCLEOTIDE SEQUENCE [LARGE SCALE GENOMIC DNA]</scope>
    <source>
        <strain evidence="2">CCUG 50353</strain>
    </source>
</reference>